<gene>
    <name evidence="2" type="ORF">KC01_LOCUS7509</name>
</gene>
<organism evidence="2 3">
    <name type="scientific">Knipowitschia caucasica</name>
    <name type="common">Caucasian dwarf goby</name>
    <name type="synonym">Pomatoschistus caucasicus</name>
    <dbReference type="NCBI Taxonomy" id="637954"/>
    <lineage>
        <taxon>Eukaryota</taxon>
        <taxon>Metazoa</taxon>
        <taxon>Chordata</taxon>
        <taxon>Craniata</taxon>
        <taxon>Vertebrata</taxon>
        <taxon>Euteleostomi</taxon>
        <taxon>Actinopterygii</taxon>
        <taxon>Neopterygii</taxon>
        <taxon>Teleostei</taxon>
        <taxon>Neoteleostei</taxon>
        <taxon>Acanthomorphata</taxon>
        <taxon>Gobiaria</taxon>
        <taxon>Gobiiformes</taxon>
        <taxon>Gobioidei</taxon>
        <taxon>Gobiidae</taxon>
        <taxon>Gobiinae</taxon>
        <taxon>Knipowitschia</taxon>
    </lineage>
</organism>
<proteinExistence type="predicted"/>
<evidence type="ECO:0000313" key="3">
    <source>
        <dbReference type="Proteomes" id="UP001497482"/>
    </source>
</evidence>
<feature type="compositionally biased region" description="Polar residues" evidence="1">
    <location>
        <begin position="59"/>
        <end position="71"/>
    </location>
</feature>
<protein>
    <submittedName>
        <fullName evidence="2">Uncharacterized protein</fullName>
    </submittedName>
</protein>
<evidence type="ECO:0000313" key="2">
    <source>
        <dbReference type="EMBL" id="CAL1576050.1"/>
    </source>
</evidence>
<accession>A0AAV2JEZ9</accession>
<dbReference type="EMBL" id="OZ035834">
    <property type="protein sequence ID" value="CAL1576050.1"/>
    <property type="molecule type" value="Genomic_DNA"/>
</dbReference>
<dbReference type="Proteomes" id="UP001497482">
    <property type="component" value="Chromosome 12"/>
</dbReference>
<keyword evidence="3" id="KW-1185">Reference proteome</keyword>
<feature type="region of interest" description="Disordered" evidence="1">
    <location>
        <begin position="55"/>
        <end position="78"/>
    </location>
</feature>
<reference evidence="2 3" key="1">
    <citation type="submission" date="2024-04" db="EMBL/GenBank/DDBJ databases">
        <authorList>
            <person name="Waldvogel A.-M."/>
            <person name="Schoenle A."/>
        </authorList>
    </citation>
    <scope>NUCLEOTIDE SEQUENCE [LARGE SCALE GENOMIC DNA]</scope>
</reference>
<sequence length="78" mass="9089">MLLHENGIGVFRAQGWWRRHQYSGGKGLRFRSPQHAHLLFMHTCWGESYGHPEKCPSADPQTLLQSNQERNTLPDPRH</sequence>
<evidence type="ECO:0000256" key="1">
    <source>
        <dbReference type="SAM" id="MobiDB-lite"/>
    </source>
</evidence>
<dbReference type="AlphaFoldDB" id="A0AAV2JEZ9"/>
<name>A0AAV2JEZ9_KNICA</name>